<dbReference type="Proteomes" id="UP000318141">
    <property type="component" value="Unassembled WGS sequence"/>
</dbReference>
<dbReference type="AlphaFoldDB" id="A0A562BVL7"/>
<evidence type="ECO:0000313" key="3">
    <source>
        <dbReference type="Proteomes" id="UP000318141"/>
    </source>
</evidence>
<accession>A0A562BVL7</accession>
<dbReference type="PROSITE" id="PS51257">
    <property type="entry name" value="PROKAR_LIPOPROTEIN"/>
    <property type="match status" value="1"/>
</dbReference>
<reference evidence="2 3" key="1">
    <citation type="submission" date="2019-07" db="EMBL/GenBank/DDBJ databases">
        <title>Genome sequencing of lignin-degrading bacterial isolates.</title>
        <authorList>
            <person name="Gladden J."/>
        </authorList>
    </citation>
    <scope>NUCLEOTIDE SEQUENCE [LARGE SCALE GENOMIC DNA]</scope>
    <source>
        <strain evidence="2 3">J11</strain>
    </source>
</reference>
<evidence type="ECO:0000259" key="1">
    <source>
        <dbReference type="Pfam" id="PF14344"/>
    </source>
</evidence>
<protein>
    <submittedName>
        <fullName evidence="2">Uncharacterized protein DUF4397</fullName>
    </submittedName>
</protein>
<organism evidence="2 3">
    <name type="scientific">Cupriavidus gilardii J11</name>
    <dbReference type="NCBI Taxonomy" id="936133"/>
    <lineage>
        <taxon>Bacteria</taxon>
        <taxon>Pseudomonadati</taxon>
        <taxon>Pseudomonadota</taxon>
        <taxon>Betaproteobacteria</taxon>
        <taxon>Burkholderiales</taxon>
        <taxon>Burkholderiaceae</taxon>
        <taxon>Cupriavidus</taxon>
    </lineage>
</organism>
<keyword evidence="3" id="KW-1185">Reference proteome</keyword>
<evidence type="ECO:0000313" key="2">
    <source>
        <dbReference type="EMBL" id="TWG89261.1"/>
    </source>
</evidence>
<sequence length="264" mass="27482">MKLFSKSGMGLGLAVAAVAMLTACGGGDDGIDDRLDLANPAVRVMHVVPALDINLDVYQNGAKTSLQNIPYKFVARYSDVDDGNQLFSFNAAGTNTEVGRTTVDAAVGHKYTVAIMPSKPVGAGFNVVTIDDPYDKGIVSDKARVRALNAAGNTDNIDVYVTAPNADINTMAPTFANVAFGAAVPASGQDSLEIEGGTYQIRITTAGTKTVIFNSGAVGISENADWLITALPVENISAVLPNNIKVLVAKANDDSQTASELTNQ</sequence>
<dbReference type="OrthoDB" id="8969492at2"/>
<comment type="caution">
    <text evidence="2">The sequence shown here is derived from an EMBL/GenBank/DDBJ whole genome shotgun (WGS) entry which is preliminary data.</text>
</comment>
<proteinExistence type="predicted"/>
<dbReference type="InterPro" id="IPR025510">
    <property type="entry name" value="DUF4397"/>
</dbReference>
<dbReference type="EMBL" id="VLJN01000001">
    <property type="protein sequence ID" value="TWG89261.1"/>
    <property type="molecule type" value="Genomic_DNA"/>
</dbReference>
<name>A0A562BVL7_9BURK</name>
<dbReference type="Pfam" id="PF14344">
    <property type="entry name" value="DUF4397"/>
    <property type="match status" value="1"/>
</dbReference>
<gene>
    <name evidence="2" type="ORF">L602_000100001510</name>
</gene>
<feature type="domain" description="DUF4397" evidence="1">
    <location>
        <begin position="41"/>
        <end position="160"/>
    </location>
</feature>